<feature type="coiled-coil region" evidence="1">
    <location>
        <begin position="289"/>
        <end position="330"/>
    </location>
</feature>
<dbReference type="RefSeq" id="WP_225945927.1">
    <property type="nucleotide sequence ID" value="NZ_JADBEB010000001.1"/>
</dbReference>
<dbReference type="Pfam" id="PF05991">
    <property type="entry name" value="NYN_YacP"/>
    <property type="match status" value="1"/>
</dbReference>
<name>A0A927MDA9_9ACTN</name>
<protein>
    <submittedName>
        <fullName evidence="3">RNA-binding protein with PIN domain</fullName>
    </submittedName>
</protein>
<gene>
    <name evidence="3" type="ORF">H4W31_008125</name>
</gene>
<accession>A0A927MDA9</accession>
<dbReference type="AlphaFoldDB" id="A0A927MDA9"/>
<evidence type="ECO:0000313" key="4">
    <source>
        <dbReference type="Proteomes" id="UP000649753"/>
    </source>
</evidence>
<feature type="region of interest" description="Disordered" evidence="2">
    <location>
        <begin position="1"/>
        <end position="166"/>
    </location>
</feature>
<organism evidence="3 4">
    <name type="scientific">Plantactinospora soyae</name>
    <dbReference type="NCBI Taxonomy" id="1544732"/>
    <lineage>
        <taxon>Bacteria</taxon>
        <taxon>Bacillati</taxon>
        <taxon>Actinomycetota</taxon>
        <taxon>Actinomycetes</taxon>
        <taxon>Micromonosporales</taxon>
        <taxon>Micromonosporaceae</taxon>
        <taxon>Plantactinospora</taxon>
    </lineage>
</organism>
<dbReference type="PANTHER" id="PTHR34547">
    <property type="entry name" value="YACP-LIKE NYN DOMAIN PROTEIN"/>
    <property type="match status" value="1"/>
</dbReference>
<dbReference type="EMBL" id="JADBEB010000001">
    <property type="protein sequence ID" value="MBE1492487.1"/>
    <property type="molecule type" value="Genomic_DNA"/>
</dbReference>
<feature type="compositionally biased region" description="Basic and acidic residues" evidence="2">
    <location>
        <begin position="1"/>
        <end position="12"/>
    </location>
</feature>
<feature type="coiled-coil region" evidence="1">
    <location>
        <begin position="363"/>
        <end position="390"/>
    </location>
</feature>
<dbReference type="InterPro" id="IPR010298">
    <property type="entry name" value="YacP-like"/>
</dbReference>
<feature type="compositionally biased region" description="Basic and acidic residues" evidence="2">
    <location>
        <begin position="135"/>
        <end position="160"/>
    </location>
</feature>
<proteinExistence type="predicted"/>
<evidence type="ECO:0000256" key="1">
    <source>
        <dbReference type="SAM" id="Coils"/>
    </source>
</evidence>
<dbReference type="Proteomes" id="UP000649753">
    <property type="component" value="Unassembled WGS sequence"/>
</dbReference>
<evidence type="ECO:0000313" key="3">
    <source>
        <dbReference type="EMBL" id="MBE1492487.1"/>
    </source>
</evidence>
<keyword evidence="1" id="KW-0175">Coiled coil</keyword>
<reference evidence="3" key="1">
    <citation type="submission" date="2020-10" db="EMBL/GenBank/DDBJ databases">
        <title>Sequencing the genomes of 1000 actinobacteria strains.</title>
        <authorList>
            <person name="Klenk H.-P."/>
        </authorList>
    </citation>
    <scope>NUCLEOTIDE SEQUENCE</scope>
    <source>
        <strain evidence="3">DSM 46832</strain>
    </source>
</reference>
<sequence length="589" mass="61767">MPRAEPSDHRLPDGAAETTRAGSGGSTAWDAAPGTSEFGLPAEDEPDGTPAFGGGPDLPAPADDQGVPAAEDEGDLPLPVHPDAGPDDAGFNDAGSNGAGPDDAASEHPGSADAGSDDPASEHPGSDEAGSDDPASEHPGSDEAGSDDRGSGEPVDREPEPTLPEPVRQRIVSLAAAALPTLPGDELPAPLRRVAKFAPNRRARLGGAPIATQLAADPLFRQRVASRVLTEAGELGSAVVSGGSPAAADPVEVAALAYLTRPAGWRALVENAGAVVRAEVDSAVVAELVREAEQRATRAEHDRAVAKVEADKLRDEVARLREELGQLREESRVLGRSLRETQARERRAAELLATEKGRAGRAAADHEAELRRVRARLAEAEATAGAVRQTAKEARSVDDARLWLLLETIGRAAVGLRRELALDPADRLPADYVADAFAERPATANSARALDADDPVRLDELLALPRAHLVVDGYNVTKRGFGDMSLEQQRKRLITGLGGIAAQTGAEVTVVFDGAERMHGLPPAPRGVRVLFSRKGETADDLIRRLVRAEPPGRPIVVVSSDREVADGVRRHGAYPLGADSLLRRLARS</sequence>
<comment type="caution">
    <text evidence="3">The sequence shown here is derived from an EMBL/GenBank/DDBJ whole genome shotgun (WGS) entry which is preliminary data.</text>
</comment>
<evidence type="ECO:0000256" key="2">
    <source>
        <dbReference type="SAM" id="MobiDB-lite"/>
    </source>
</evidence>
<dbReference type="PANTHER" id="PTHR34547:SF1">
    <property type="entry name" value="YACP-LIKE NYN DOMAIN PROTEIN"/>
    <property type="match status" value="1"/>
</dbReference>
<keyword evidence="4" id="KW-1185">Reference proteome</keyword>